<proteinExistence type="predicted"/>
<gene>
    <name evidence="3" type="ORF">EV702DRAFT_1256144</name>
</gene>
<evidence type="ECO:0000256" key="2">
    <source>
        <dbReference type="SAM" id="MobiDB-lite"/>
    </source>
</evidence>
<dbReference type="Pfam" id="PF10454">
    <property type="entry name" value="DUF2458"/>
    <property type="match status" value="1"/>
</dbReference>
<protein>
    <submittedName>
        <fullName evidence="3">Uncharacterized protein</fullName>
    </submittedName>
</protein>
<dbReference type="InterPro" id="IPR018858">
    <property type="entry name" value="DUF2458"/>
</dbReference>
<feature type="coiled-coil region" evidence="1">
    <location>
        <begin position="157"/>
        <end position="184"/>
    </location>
</feature>
<evidence type="ECO:0000313" key="4">
    <source>
        <dbReference type="Proteomes" id="UP000714275"/>
    </source>
</evidence>
<keyword evidence="1" id="KW-0175">Coiled coil</keyword>
<reference evidence="3" key="1">
    <citation type="journal article" date="2020" name="New Phytol.">
        <title>Comparative genomics reveals dynamic genome evolution in host specialist ectomycorrhizal fungi.</title>
        <authorList>
            <person name="Lofgren L.A."/>
            <person name="Nguyen N.H."/>
            <person name="Vilgalys R."/>
            <person name="Ruytinx J."/>
            <person name="Liao H.L."/>
            <person name="Branco S."/>
            <person name="Kuo A."/>
            <person name="LaButti K."/>
            <person name="Lipzen A."/>
            <person name="Andreopoulos W."/>
            <person name="Pangilinan J."/>
            <person name="Riley R."/>
            <person name="Hundley H."/>
            <person name="Na H."/>
            <person name="Barry K."/>
            <person name="Grigoriev I.V."/>
            <person name="Stajich J.E."/>
            <person name="Kennedy P.G."/>
        </authorList>
    </citation>
    <scope>NUCLEOTIDE SEQUENCE</scope>
    <source>
        <strain evidence="3">DOB743</strain>
    </source>
</reference>
<feature type="compositionally biased region" description="Low complexity" evidence="2">
    <location>
        <begin position="57"/>
        <end position="80"/>
    </location>
</feature>
<comment type="caution">
    <text evidence="3">The sequence shown here is derived from an EMBL/GenBank/DDBJ whole genome shotgun (WGS) entry which is preliminary data.</text>
</comment>
<keyword evidence="4" id="KW-1185">Reference proteome</keyword>
<feature type="compositionally biased region" description="Pro residues" evidence="2">
    <location>
        <begin position="40"/>
        <end position="56"/>
    </location>
</feature>
<organism evidence="3 4">
    <name type="scientific">Suillus placidus</name>
    <dbReference type="NCBI Taxonomy" id="48579"/>
    <lineage>
        <taxon>Eukaryota</taxon>
        <taxon>Fungi</taxon>
        <taxon>Dikarya</taxon>
        <taxon>Basidiomycota</taxon>
        <taxon>Agaricomycotina</taxon>
        <taxon>Agaricomycetes</taxon>
        <taxon>Agaricomycetidae</taxon>
        <taxon>Boletales</taxon>
        <taxon>Suillineae</taxon>
        <taxon>Suillaceae</taxon>
        <taxon>Suillus</taxon>
    </lineage>
</organism>
<feature type="compositionally biased region" description="Polar residues" evidence="2">
    <location>
        <begin position="88"/>
        <end position="115"/>
    </location>
</feature>
<name>A0A9P7A0V5_9AGAM</name>
<dbReference type="AlphaFoldDB" id="A0A9P7A0V5"/>
<evidence type="ECO:0000256" key="1">
    <source>
        <dbReference type="SAM" id="Coils"/>
    </source>
</evidence>
<accession>A0A9P7A0V5</accession>
<dbReference type="OrthoDB" id="21617at2759"/>
<feature type="region of interest" description="Disordered" evidence="2">
    <location>
        <begin position="21"/>
        <end position="128"/>
    </location>
</feature>
<evidence type="ECO:0000313" key="3">
    <source>
        <dbReference type="EMBL" id="KAG1780415.1"/>
    </source>
</evidence>
<dbReference type="EMBL" id="JABBWD010000009">
    <property type="protein sequence ID" value="KAG1780415.1"/>
    <property type="molecule type" value="Genomic_DNA"/>
</dbReference>
<dbReference type="Proteomes" id="UP000714275">
    <property type="component" value="Unassembled WGS sequence"/>
</dbReference>
<sequence length="278" mass="30432">MNFTNINDPAGIKALLEQLRSSQAWQESIGGAGPNGVAKNPPPTSTTPQATPPLAQPPATTSDVSESSSSVADLLSQLSSSERKIPSRPSQPSTSCFTTQQTPLRLSQAASHRSTPQPPEDSAHQSAASTNAFTHGQDLRMMSFQQALPHLTQLAESADFVAAIARLREEQKDLERQLWEERLTIHRKYENKVKVTQTKAGLIGGGISQHEADMLNDAFRKELQKFDAERVLFAWDGLLQKQQSTLEGLGVPTMFPSDLRVDREKQQRVVQVLEGIVG</sequence>